<dbReference type="Proteomes" id="UP000317155">
    <property type="component" value="Unassembled WGS sequence"/>
</dbReference>
<dbReference type="Pfam" id="PF10105">
    <property type="entry name" value="DUF2344"/>
    <property type="match status" value="1"/>
</dbReference>
<dbReference type="AlphaFoldDB" id="A0A550J7Y9"/>
<dbReference type="Pfam" id="PF19864">
    <property type="entry name" value="Radical_SAM_N2"/>
    <property type="match status" value="1"/>
</dbReference>
<dbReference type="RefSeq" id="WP_092053866.1">
    <property type="nucleotide sequence ID" value="NZ_FOJJ01000003.1"/>
</dbReference>
<evidence type="ECO:0000259" key="1">
    <source>
        <dbReference type="PROSITE" id="PS51918"/>
    </source>
</evidence>
<dbReference type="InterPro" id="IPR018768">
    <property type="entry name" value="DUF2344"/>
</dbReference>
<accession>A0A550J7Y9</accession>
<dbReference type="PANTHER" id="PTHR42731">
    <property type="entry name" value="SLL1084 PROTEIN"/>
    <property type="match status" value="1"/>
</dbReference>
<dbReference type="InterPro" id="IPR023404">
    <property type="entry name" value="rSAM_horseshoe"/>
</dbReference>
<comment type="caution">
    <text evidence="2">The sequence shown here is derived from an EMBL/GenBank/DDBJ whole genome shotgun (WGS) entry which is preliminary data.</text>
</comment>
<keyword evidence="3" id="KW-1185">Reference proteome</keyword>
<dbReference type="InterPro" id="IPR023862">
    <property type="entry name" value="CHP03960_rSAM"/>
</dbReference>
<dbReference type="InterPro" id="IPR058240">
    <property type="entry name" value="rSAM_sf"/>
</dbReference>
<dbReference type="Gene3D" id="3.80.30.20">
    <property type="entry name" value="tm_1862 like domain"/>
    <property type="match status" value="1"/>
</dbReference>
<dbReference type="OrthoDB" id="9806827at2"/>
<dbReference type="SFLD" id="SFLDG01082">
    <property type="entry name" value="B12-binding_domain_containing"/>
    <property type="match status" value="1"/>
</dbReference>
<proteinExistence type="predicted"/>
<reference evidence="2 3" key="1">
    <citation type="submission" date="2019-07" db="EMBL/GenBank/DDBJ databases">
        <title>Insights of Desulfuromonas acetexigens electromicrobiology.</title>
        <authorList>
            <person name="Katuri K."/>
            <person name="Sapireddy V."/>
            <person name="Shaw D.R."/>
            <person name="Saikaly P."/>
        </authorList>
    </citation>
    <scope>NUCLEOTIDE SEQUENCE [LARGE SCALE GENOMIC DNA]</scope>
    <source>
        <strain evidence="2 3">2873</strain>
    </source>
</reference>
<dbReference type="PANTHER" id="PTHR42731:SF1">
    <property type="entry name" value="RADICAL SAM DOMAIN PROTEIN"/>
    <property type="match status" value="1"/>
</dbReference>
<dbReference type="PROSITE" id="PS51918">
    <property type="entry name" value="RADICAL_SAM"/>
    <property type="match status" value="1"/>
</dbReference>
<sequence>MQTTDISPQITRPARYLGGELGSLRKDPATVELTVALAFPDVYEVGMSHLGLAILYHLLNARDGIAAERVYAPWPDMATELRTTNRPLTTLESGRPLATCDIVGFTLQYELSYSNVLAMLDLAGIPRRRETRSAEMPLILVGGPCAFNPEPLADFIDAAVIGDAEEALVEVAQAVLAAKQAGESRERLLERLAAIEGVYVPSFFAVDYQADGRIAAIRPLREGYVKVRRRFLADLDGAPYPTRPIVPFMNTVHDRVAVEIARGCTRGCRFCQAGYIYRPVRERSPGRIVSIIEDSLAHSGYEEVSLLSLSTGDFTCIEPLLKELMTRHADDKVAISFPSLRVGSLTEGLMEEIKKVRKTGFTLAPEAGSERLRQSINKGITEADLLDTTRSAFALGWRIIKLYFMMGLPTETDADLDAIVDLAGQVKRTGKGTPGGADVNVAVSTFVPKAHTPFQWEAQLGIDETLRRQQRLRDGLRQKKLRLKWHDARLSFMEGVFARGDRRLGAVLEQAVDRGCGFDGWHEHFRFDAWEEAFAACAIEPTWYLRERMEDEILPWEHIDCGIPKSFFAAERRRSRGGDPTPDCRGGKCHGCGICDFETLRMRLIDDVHMPPRPPAREQFTPDQEGRYRLRLRLAKDGRARMISHLEFMNVVQRAVRRAGLPLRFSQGFHPAPRISFPDALPTGVASDAEIIDLELYRPVEAEEAVLALDAQLPEGLRILAGALVDWRTPAPATSIAASVYHVRLPSQPPADLDDRLAAFLAAEHVPALRDKGDGRRVEVDLRPGVVELKRRQGELILTLAKGSPTLLAGHLLGLEIDQARRLDIRKTDVRLVEGAAGAGSEEKFHCEPL</sequence>
<dbReference type="Pfam" id="PF04055">
    <property type="entry name" value="Radical_SAM"/>
    <property type="match status" value="1"/>
</dbReference>
<dbReference type="SMART" id="SM00729">
    <property type="entry name" value="Elp3"/>
    <property type="match status" value="1"/>
</dbReference>
<evidence type="ECO:0000313" key="3">
    <source>
        <dbReference type="Proteomes" id="UP000317155"/>
    </source>
</evidence>
<dbReference type="InterPro" id="IPR045784">
    <property type="entry name" value="Radical_SAM_N2"/>
</dbReference>
<dbReference type="CDD" id="cd01335">
    <property type="entry name" value="Radical_SAM"/>
    <property type="match status" value="1"/>
</dbReference>
<dbReference type="NCBIfam" id="TIGR03960">
    <property type="entry name" value="rSAM_fuse_unch"/>
    <property type="match status" value="1"/>
</dbReference>
<dbReference type="NCBIfam" id="TIGR03936">
    <property type="entry name" value="sam_1_link_chp"/>
    <property type="match status" value="1"/>
</dbReference>
<dbReference type="SFLD" id="SFLDS00029">
    <property type="entry name" value="Radical_SAM"/>
    <property type="match status" value="1"/>
</dbReference>
<feature type="domain" description="Radical SAM core" evidence="1">
    <location>
        <begin position="250"/>
        <end position="482"/>
    </location>
</feature>
<name>A0A550J7Y9_9BACT</name>
<evidence type="ECO:0000313" key="2">
    <source>
        <dbReference type="EMBL" id="TRO79344.1"/>
    </source>
</evidence>
<dbReference type="GO" id="GO:0051536">
    <property type="term" value="F:iron-sulfur cluster binding"/>
    <property type="evidence" value="ECO:0007669"/>
    <property type="project" value="InterPro"/>
</dbReference>
<organism evidence="2 3">
    <name type="scientific">Trichloromonas acetexigens</name>
    <dbReference type="NCBI Taxonomy" id="38815"/>
    <lineage>
        <taxon>Bacteria</taxon>
        <taxon>Pseudomonadati</taxon>
        <taxon>Thermodesulfobacteriota</taxon>
        <taxon>Desulfuromonadia</taxon>
        <taxon>Desulfuromonadales</taxon>
        <taxon>Trichloromonadaceae</taxon>
        <taxon>Trichloromonas</taxon>
    </lineage>
</organism>
<dbReference type="InterPro" id="IPR007197">
    <property type="entry name" value="rSAM"/>
</dbReference>
<dbReference type="SUPFAM" id="SSF102114">
    <property type="entry name" value="Radical SAM enzymes"/>
    <property type="match status" value="1"/>
</dbReference>
<dbReference type="GO" id="GO:0003824">
    <property type="term" value="F:catalytic activity"/>
    <property type="evidence" value="ECO:0007669"/>
    <property type="project" value="InterPro"/>
</dbReference>
<protein>
    <submittedName>
        <fullName evidence="2">TIGR03960 family B12-binding radical SAM protein</fullName>
    </submittedName>
</protein>
<gene>
    <name evidence="2" type="ORF">FL622_13830</name>
</gene>
<dbReference type="EMBL" id="VJVV01000011">
    <property type="protein sequence ID" value="TRO79344.1"/>
    <property type="molecule type" value="Genomic_DNA"/>
</dbReference>
<dbReference type="InterPro" id="IPR006638">
    <property type="entry name" value="Elp3/MiaA/NifB-like_rSAM"/>
</dbReference>